<feature type="transmembrane region" description="Helical" evidence="3">
    <location>
        <begin position="15"/>
        <end position="35"/>
    </location>
</feature>
<dbReference type="EMBL" id="CP037900">
    <property type="protein sequence ID" value="QBP08410.1"/>
    <property type="molecule type" value="Genomic_DNA"/>
</dbReference>
<dbReference type="AlphaFoldDB" id="A0A482INJ8"/>
<feature type="transmembrane region" description="Helical" evidence="3">
    <location>
        <begin position="198"/>
        <end position="218"/>
    </location>
</feature>
<dbReference type="InterPro" id="IPR029787">
    <property type="entry name" value="Nucleotide_cyclase"/>
</dbReference>
<feature type="transmembrane region" description="Helical" evidence="3">
    <location>
        <begin position="129"/>
        <end position="149"/>
    </location>
</feature>
<dbReference type="OrthoDB" id="5571399at2"/>
<dbReference type="FunFam" id="3.30.70.270:FF:000001">
    <property type="entry name" value="Diguanylate cyclase domain protein"/>
    <property type="match status" value="1"/>
</dbReference>
<dbReference type="GO" id="GO:0052621">
    <property type="term" value="F:diguanylate cyclase activity"/>
    <property type="evidence" value="ECO:0007669"/>
    <property type="project" value="UniProtKB-EC"/>
</dbReference>
<dbReference type="Proteomes" id="UP000253772">
    <property type="component" value="Chromosome c1"/>
</dbReference>
<dbReference type="PANTHER" id="PTHR45138:SF9">
    <property type="entry name" value="DIGUANYLATE CYCLASE DGCM-RELATED"/>
    <property type="match status" value="1"/>
</dbReference>
<feature type="transmembrane region" description="Helical" evidence="3">
    <location>
        <begin position="68"/>
        <end position="89"/>
    </location>
</feature>
<keyword evidence="3" id="KW-1133">Transmembrane helix</keyword>
<name>A0A482INJ8_9BURK</name>
<dbReference type="Gene3D" id="3.30.70.270">
    <property type="match status" value="1"/>
</dbReference>
<feature type="transmembrane region" description="Helical" evidence="3">
    <location>
        <begin position="161"/>
        <end position="178"/>
    </location>
</feature>
<dbReference type="InterPro" id="IPR043128">
    <property type="entry name" value="Rev_trsase/Diguanyl_cyclase"/>
</dbReference>
<dbReference type="NCBIfam" id="TIGR00254">
    <property type="entry name" value="GGDEF"/>
    <property type="match status" value="1"/>
</dbReference>
<dbReference type="RefSeq" id="WP_024569287.1">
    <property type="nucleotide sequence ID" value="NZ_CP037900.1"/>
</dbReference>
<gene>
    <name evidence="5" type="ORF">DDF84_000985</name>
</gene>
<dbReference type="SUPFAM" id="SSF55073">
    <property type="entry name" value="Nucleotide cyclase"/>
    <property type="match status" value="1"/>
</dbReference>
<dbReference type="PROSITE" id="PS50887">
    <property type="entry name" value="GGDEF"/>
    <property type="match status" value="1"/>
</dbReference>
<evidence type="ECO:0000259" key="4">
    <source>
        <dbReference type="PROSITE" id="PS50887"/>
    </source>
</evidence>
<reference evidence="5 6" key="1">
    <citation type="submission" date="2019-03" db="EMBL/GenBank/DDBJ databases">
        <title>Comparative insights into the high quality Complete genome sequence of highly metal resistant Cupriavidus metallidurans strain BS1 isolated from a gold-copper mine.</title>
        <authorList>
            <person name="Mazhar H.S."/>
            <person name="Rensing C."/>
        </authorList>
    </citation>
    <scope>NUCLEOTIDE SEQUENCE [LARGE SCALE GENOMIC DNA]</scope>
    <source>
        <strain evidence="5 6">BS1</strain>
    </source>
</reference>
<evidence type="ECO:0000256" key="1">
    <source>
        <dbReference type="ARBA" id="ARBA00012528"/>
    </source>
</evidence>
<keyword evidence="3" id="KW-0812">Transmembrane</keyword>
<proteinExistence type="predicted"/>
<feature type="domain" description="GGDEF" evidence="4">
    <location>
        <begin position="267"/>
        <end position="396"/>
    </location>
</feature>
<comment type="catalytic activity">
    <reaction evidence="2">
        <text>2 GTP = 3',3'-c-di-GMP + 2 diphosphate</text>
        <dbReference type="Rhea" id="RHEA:24898"/>
        <dbReference type="ChEBI" id="CHEBI:33019"/>
        <dbReference type="ChEBI" id="CHEBI:37565"/>
        <dbReference type="ChEBI" id="CHEBI:58805"/>
        <dbReference type="EC" id="2.7.7.65"/>
    </reaction>
</comment>
<dbReference type="InterPro" id="IPR050469">
    <property type="entry name" value="Diguanylate_Cyclase"/>
</dbReference>
<feature type="transmembrane region" description="Helical" evidence="3">
    <location>
        <begin position="101"/>
        <end position="123"/>
    </location>
</feature>
<feature type="transmembrane region" description="Helical" evidence="3">
    <location>
        <begin position="42"/>
        <end position="62"/>
    </location>
</feature>
<organism evidence="5 6">
    <name type="scientific">Cupriavidus metallidurans</name>
    <dbReference type="NCBI Taxonomy" id="119219"/>
    <lineage>
        <taxon>Bacteria</taxon>
        <taxon>Pseudomonadati</taxon>
        <taxon>Pseudomonadota</taxon>
        <taxon>Betaproteobacteria</taxon>
        <taxon>Burkholderiales</taxon>
        <taxon>Burkholderiaceae</taxon>
        <taxon>Cupriavidus</taxon>
    </lineage>
</organism>
<dbReference type="CDD" id="cd01949">
    <property type="entry name" value="GGDEF"/>
    <property type="match status" value="1"/>
</dbReference>
<protein>
    <recommendedName>
        <fullName evidence="1">diguanylate cyclase</fullName>
        <ecNumber evidence="1">2.7.7.65</ecNumber>
    </recommendedName>
</protein>
<dbReference type="Pfam" id="PF00990">
    <property type="entry name" value="GGDEF"/>
    <property type="match status" value="1"/>
</dbReference>
<evidence type="ECO:0000313" key="6">
    <source>
        <dbReference type="Proteomes" id="UP000253772"/>
    </source>
</evidence>
<sequence>MPADLMHTLDIRTSYVFAFMAHGLLAGVLASFWRAGRAERGLGWWILDGLQLSMATLLLLAAGKLPPWMILAGSNLLIFSNVATIETALRVFLRDAVWPGLALRWLVAALAFGAWCLTWQGGWTYAQRAIVFSTAFLIQLALLLTYVVSLRDHGLRFVQRLLLLAILLVAGALFARMIHVLRHMDTIVSWQQDTMLPLLTFAATFSAFLRACCALYLVQSRTEQRLRAANQDIERRANFDLQTGVMSRSFFEMQAPEAIAAAGRNETPMAFVLIDVDHFKSINDTFGHLQGDGVLASVGQVLRHNTRGSDLVGRLGGDEFAIVLRDVTGVEAVALAERIRVEAGAILMPDGSAVSLSIGLCGLPPAQGFEAAYRCADAALYVAKQEGRGRVVAHDPLGVPPARPMLPAGA</sequence>
<keyword evidence="3" id="KW-0472">Membrane</keyword>
<evidence type="ECO:0000256" key="3">
    <source>
        <dbReference type="SAM" id="Phobius"/>
    </source>
</evidence>
<dbReference type="InterPro" id="IPR000160">
    <property type="entry name" value="GGDEF_dom"/>
</dbReference>
<evidence type="ECO:0000313" key="5">
    <source>
        <dbReference type="EMBL" id="QBP08410.1"/>
    </source>
</evidence>
<accession>A0A482INJ8</accession>
<evidence type="ECO:0000256" key="2">
    <source>
        <dbReference type="ARBA" id="ARBA00034247"/>
    </source>
</evidence>
<dbReference type="PANTHER" id="PTHR45138">
    <property type="entry name" value="REGULATORY COMPONENTS OF SENSORY TRANSDUCTION SYSTEM"/>
    <property type="match status" value="1"/>
</dbReference>
<dbReference type="EC" id="2.7.7.65" evidence="1"/>
<dbReference type="SMART" id="SM00267">
    <property type="entry name" value="GGDEF"/>
    <property type="match status" value="1"/>
</dbReference>